<keyword evidence="2" id="KW-1185">Reference proteome</keyword>
<reference evidence="1" key="1">
    <citation type="submission" date="2023-03" db="EMBL/GenBank/DDBJ databases">
        <title>Massive genome expansion in bonnet fungi (Mycena s.s.) driven by repeated elements and novel gene families across ecological guilds.</title>
        <authorList>
            <consortium name="Lawrence Berkeley National Laboratory"/>
            <person name="Harder C.B."/>
            <person name="Miyauchi S."/>
            <person name="Viragh M."/>
            <person name="Kuo A."/>
            <person name="Thoen E."/>
            <person name="Andreopoulos B."/>
            <person name="Lu D."/>
            <person name="Skrede I."/>
            <person name="Drula E."/>
            <person name="Henrissat B."/>
            <person name="Morin E."/>
            <person name="Kohler A."/>
            <person name="Barry K."/>
            <person name="LaButti K."/>
            <person name="Morin E."/>
            <person name="Salamov A."/>
            <person name="Lipzen A."/>
            <person name="Mereny Z."/>
            <person name="Hegedus B."/>
            <person name="Baldrian P."/>
            <person name="Stursova M."/>
            <person name="Weitz H."/>
            <person name="Taylor A."/>
            <person name="Grigoriev I.V."/>
            <person name="Nagy L.G."/>
            <person name="Martin F."/>
            <person name="Kauserud H."/>
        </authorList>
    </citation>
    <scope>NUCLEOTIDE SEQUENCE</scope>
    <source>
        <strain evidence="1">CBHHK188m</strain>
    </source>
</reference>
<name>A0AAD7K563_9AGAR</name>
<comment type="caution">
    <text evidence="1">The sequence shown here is derived from an EMBL/GenBank/DDBJ whole genome shotgun (WGS) entry which is preliminary data.</text>
</comment>
<evidence type="ECO:0008006" key="3">
    <source>
        <dbReference type="Google" id="ProtNLM"/>
    </source>
</evidence>
<accession>A0AAD7K563</accession>
<evidence type="ECO:0000313" key="1">
    <source>
        <dbReference type="EMBL" id="KAJ7775986.1"/>
    </source>
</evidence>
<dbReference type="AlphaFoldDB" id="A0AAD7K563"/>
<organism evidence="1 2">
    <name type="scientific">Mycena maculata</name>
    <dbReference type="NCBI Taxonomy" id="230809"/>
    <lineage>
        <taxon>Eukaryota</taxon>
        <taxon>Fungi</taxon>
        <taxon>Dikarya</taxon>
        <taxon>Basidiomycota</taxon>
        <taxon>Agaricomycotina</taxon>
        <taxon>Agaricomycetes</taxon>
        <taxon>Agaricomycetidae</taxon>
        <taxon>Agaricales</taxon>
        <taxon>Marasmiineae</taxon>
        <taxon>Mycenaceae</taxon>
        <taxon>Mycena</taxon>
    </lineage>
</organism>
<sequence length="501" mass="56602">MQRLKLPALLHRIVSRRRPQSPLPYVRPRLPPELWDLVLEELCDEDLFTAAHVCAGFNDRAIVIYFQRRNISRQGFSIGSLIITSDLLRVLQLSRFTPEIHTLVCHFWAFRVLRDLGFLRDFILRCGGIQELSVFFHGNVATAYETDTIFPYPQQSLLTVLGETLCAMTAKSMAPIVIICDSAIHMIGRWATQHSPQVAWMKKTRFSVTFRKEVSPLCDFVWGRGWRRIRVASGRITAIRVISVTSQTTEPFTLIIVNKDIARELDFGASVVAQDAASPSDLKIIIPHITLPSLQFLWINDNIDPTILTDFLLRHSTIYTIRYKPASAPRAPTLLTHPLALPFLTRLYCPHPSNLGLLLDAFERSPRLEAISITFARHSPSRVVALKRGLRRLSLLPTSICLELRVGPAGEGFWYPIDDAERQIVGCLYPVSSVVIDAYFLRDIAPHFHWLAMLPALTRLGISVLGEHRADDGTFSPAVTSLLQDARAALPWVPEIGMQRH</sequence>
<evidence type="ECO:0000313" key="2">
    <source>
        <dbReference type="Proteomes" id="UP001215280"/>
    </source>
</evidence>
<dbReference type="Proteomes" id="UP001215280">
    <property type="component" value="Unassembled WGS sequence"/>
</dbReference>
<gene>
    <name evidence="1" type="ORF">DFH07DRAFT_798957</name>
</gene>
<protein>
    <recommendedName>
        <fullName evidence="3">F-box domain-containing protein</fullName>
    </recommendedName>
</protein>
<dbReference type="EMBL" id="JARJLG010000013">
    <property type="protein sequence ID" value="KAJ7775986.1"/>
    <property type="molecule type" value="Genomic_DNA"/>
</dbReference>
<proteinExistence type="predicted"/>